<dbReference type="Pfam" id="PF12698">
    <property type="entry name" value="ABC2_membrane_3"/>
    <property type="match status" value="1"/>
</dbReference>
<dbReference type="EMBL" id="OC922430">
    <property type="protein sequence ID" value="CAD7654162.1"/>
    <property type="molecule type" value="Genomic_DNA"/>
</dbReference>
<dbReference type="GO" id="GO:0140359">
    <property type="term" value="F:ABC-type transporter activity"/>
    <property type="evidence" value="ECO:0007669"/>
    <property type="project" value="InterPro"/>
</dbReference>
<dbReference type="SUPFAM" id="SSF52540">
    <property type="entry name" value="P-loop containing nucleoside triphosphate hydrolases"/>
    <property type="match status" value="1"/>
</dbReference>
<dbReference type="InterPro" id="IPR027417">
    <property type="entry name" value="P-loop_NTPase"/>
</dbReference>
<keyword evidence="4 6" id="KW-1133">Transmembrane helix</keyword>
<name>A0A7R9M6D7_9ACAR</name>
<dbReference type="InterPro" id="IPR051449">
    <property type="entry name" value="ABC-2_transporter_component"/>
</dbReference>
<evidence type="ECO:0000256" key="5">
    <source>
        <dbReference type="ARBA" id="ARBA00023136"/>
    </source>
</evidence>
<dbReference type="OrthoDB" id="10255969at2759"/>
<keyword evidence="5 6" id="KW-0472">Membrane</keyword>
<feature type="transmembrane region" description="Helical" evidence="6">
    <location>
        <begin position="138"/>
        <end position="158"/>
    </location>
</feature>
<keyword evidence="3 6" id="KW-0812">Transmembrane</keyword>
<dbReference type="AlphaFoldDB" id="A0A7R9M6D7"/>
<dbReference type="Gene3D" id="3.40.50.300">
    <property type="entry name" value="P-loop containing nucleotide triphosphate hydrolases"/>
    <property type="match status" value="1"/>
</dbReference>
<evidence type="ECO:0000313" key="9">
    <source>
        <dbReference type="Proteomes" id="UP000728032"/>
    </source>
</evidence>
<dbReference type="InterPro" id="IPR013525">
    <property type="entry name" value="ABC2_TM"/>
</dbReference>
<feature type="transmembrane region" description="Helical" evidence="6">
    <location>
        <begin position="391"/>
        <end position="413"/>
    </location>
</feature>
<accession>A0A7R9M6D7</accession>
<dbReference type="Proteomes" id="UP000728032">
    <property type="component" value="Unassembled WGS sequence"/>
</dbReference>
<feature type="transmembrane region" description="Helical" evidence="6">
    <location>
        <begin position="352"/>
        <end position="379"/>
    </location>
</feature>
<evidence type="ECO:0000259" key="7">
    <source>
        <dbReference type="Pfam" id="PF12698"/>
    </source>
</evidence>
<dbReference type="GO" id="GO:0005886">
    <property type="term" value="C:plasma membrane"/>
    <property type="evidence" value="ECO:0007669"/>
    <property type="project" value="UniProtKB-SubCell"/>
</dbReference>
<dbReference type="PANTHER" id="PTHR30294">
    <property type="entry name" value="MEMBRANE COMPONENT OF ABC TRANSPORTER YHHJ-RELATED"/>
    <property type="match status" value="1"/>
</dbReference>
<proteinExistence type="predicted"/>
<keyword evidence="9" id="KW-1185">Reference proteome</keyword>
<protein>
    <recommendedName>
        <fullName evidence="7">ABC-2 type transporter transmembrane domain-containing protein</fullName>
    </recommendedName>
</protein>
<reference evidence="8" key="1">
    <citation type="submission" date="2020-11" db="EMBL/GenBank/DDBJ databases">
        <authorList>
            <person name="Tran Van P."/>
        </authorList>
    </citation>
    <scope>NUCLEOTIDE SEQUENCE</scope>
</reference>
<evidence type="ECO:0000313" key="8">
    <source>
        <dbReference type="EMBL" id="CAD7654162.1"/>
    </source>
</evidence>
<feature type="transmembrane region" description="Helical" evidence="6">
    <location>
        <begin position="312"/>
        <end position="331"/>
    </location>
</feature>
<evidence type="ECO:0000256" key="4">
    <source>
        <dbReference type="ARBA" id="ARBA00022989"/>
    </source>
</evidence>
<sequence>MIHRPRLIILDEPTVGVDSLLRHKIWQYLEYMCANYEEARKAANVAFMSAGTILKQSEPNHLMSEYQCSTLEEVYYKLCINRRNSQTPKHTETNRKISANETTIADKTNSPSDERFIDITRVKAMLWKYYVLSTRKPVFLYLFYLMPVLVLTCLRYAVGHVPHNIPIVVYNGEYDHPDLSRQYIDAIDREHLLITESRDFDAAYQSVVNGTNTLMIGLGANFSYGFETRMLDYISLDADDLDESKIKLYVDFTNPAITVYVLKYIKQALNEMLIQNKHRFGENAMRFMHVLQIEDPVYGTYTFSLSNQISPGIIIALAHILPMIIAGLQIINDRKNNSLERMQCAGIKPMEIFIAQFIENTLLIATQLLLTMFMAFVVFNNEQNGSYIEVYLLLFVTGLQGMALGLLTGIAMADETSFLDSGGTALHNATILELL</sequence>
<evidence type="ECO:0000256" key="6">
    <source>
        <dbReference type="SAM" id="Phobius"/>
    </source>
</evidence>
<evidence type="ECO:0000256" key="1">
    <source>
        <dbReference type="ARBA" id="ARBA00004651"/>
    </source>
</evidence>
<feature type="domain" description="ABC-2 type transporter transmembrane" evidence="7">
    <location>
        <begin position="139"/>
        <end position="415"/>
    </location>
</feature>
<comment type="subcellular location">
    <subcellularLocation>
        <location evidence="1">Cell membrane</location>
        <topology evidence="1">Multi-pass membrane protein</topology>
    </subcellularLocation>
</comment>
<dbReference type="EMBL" id="CAJPVJ010007605">
    <property type="protein sequence ID" value="CAG2171349.1"/>
    <property type="molecule type" value="Genomic_DNA"/>
</dbReference>
<evidence type="ECO:0000256" key="3">
    <source>
        <dbReference type="ARBA" id="ARBA00022692"/>
    </source>
</evidence>
<evidence type="ECO:0000256" key="2">
    <source>
        <dbReference type="ARBA" id="ARBA00022475"/>
    </source>
</evidence>
<dbReference type="PANTHER" id="PTHR30294:SF38">
    <property type="entry name" value="TRANSPORT PERMEASE PROTEIN"/>
    <property type="match status" value="1"/>
</dbReference>
<organism evidence="8">
    <name type="scientific">Oppiella nova</name>
    <dbReference type="NCBI Taxonomy" id="334625"/>
    <lineage>
        <taxon>Eukaryota</taxon>
        <taxon>Metazoa</taxon>
        <taxon>Ecdysozoa</taxon>
        <taxon>Arthropoda</taxon>
        <taxon>Chelicerata</taxon>
        <taxon>Arachnida</taxon>
        <taxon>Acari</taxon>
        <taxon>Acariformes</taxon>
        <taxon>Sarcoptiformes</taxon>
        <taxon>Oribatida</taxon>
        <taxon>Brachypylina</taxon>
        <taxon>Oppioidea</taxon>
        <taxon>Oppiidae</taxon>
        <taxon>Oppiella</taxon>
    </lineage>
</organism>
<gene>
    <name evidence="8" type="ORF">ONB1V03_LOCUS10812</name>
</gene>
<keyword evidence="2" id="KW-1003">Cell membrane</keyword>